<dbReference type="CDD" id="cd07440">
    <property type="entry name" value="RGS"/>
    <property type="match status" value="1"/>
</dbReference>
<feature type="transmembrane region" description="Helical" evidence="2">
    <location>
        <begin position="318"/>
        <end position="341"/>
    </location>
</feature>
<feature type="transmembrane region" description="Helical" evidence="2">
    <location>
        <begin position="41"/>
        <end position="60"/>
    </location>
</feature>
<dbReference type="PANTHER" id="PTHR10845:SF192">
    <property type="entry name" value="DOUBLE HIT, ISOFORM B"/>
    <property type="match status" value="1"/>
</dbReference>
<dbReference type="InterPro" id="IPR044926">
    <property type="entry name" value="RGS_subdomain_2"/>
</dbReference>
<dbReference type="Proteomes" id="UP001146793">
    <property type="component" value="Unassembled WGS sequence"/>
</dbReference>
<dbReference type="SUPFAM" id="SSF48097">
    <property type="entry name" value="Regulator of G-protein signaling, RGS"/>
    <property type="match status" value="1"/>
</dbReference>
<evidence type="ECO:0000313" key="4">
    <source>
        <dbReference type="EMBL" id="KAJ3448226.1"/>
    </source>
</evidence>
<dbReference type="EMBL" id="JANTQA010000015">
    <property type="protein sequence ID" value="KAJ3448226.1"/>
    <property type="molecule type" value="Genomic_DNA"/>
</dbReference>
<dbReference type="InterPro" id="IPR036305">
    <property type="entry name" value="RGS_sf"/>
</dbReference>
<dbReference type="AlphaFoldDB" id="A0AAV8A5D8"/>
<dbReference type="InterPro" id="IPR016137">
    <property type="entry name" value="RGS"/>
</dbReference>
<feature type="transmembrane region" description="Helical" evidence="2">
    <location>
        <begin position="72"/>
        <end position="93"/>
    </location>
</feature>
<reference evidence="4" key="1">
    <citation type="submission" date="2022-08" db="EMBL/GenBank/DDBJ databases">
        <title>Novel sulphate-reducing endosymbionts in the free-living metamonad Anaeramoeba.</title>
        <authorList>
            <person name="Jerlstrom-Hultqvist J."/>
            <person name="Cepicka I."/>
            <person name="Gallot-Lavallee L."/>
            <person name="Salas-Leiva D."/>
            <person name="Curtis B.A."/>
            <person name="Zahonova K."/>
            <person name="Pipaliya S."/>
            <person name="Dacks J."/>
            <person name="Roger A.J."/>
        </authorList>
    </citation>
    <scope>NUCLEOTIDE SEQUENCE</scope>
    <source>
        <strain evidence="4">Busselton2</strain>
    </source>
</reference>
<feature type="region of interest" description="Disordered" evidence="1">
    <location>
        <begin position="161"/>
        <end position="248"/>
    </location>
</feature>
<feature type="compositionally biased region" description="Basic and acidic residues" evidence="1">
    <location>
        <begin position="180"/>
        <end position="199"/>
    </location>
</feature>
<feature type="domain" description="RGS" evidence="3">
    <location>
        <begin position="356"/>
        <end position="474"/>
    </location>
</feature>
<keyword evidence="2" id="KW-0472">Membrane</keyword>
<dbReference type="SMART" id="SM00315">
    <property type="entry name" value="RGS"/>
    <property type="match status" value="1"/>
</dbReference>
<feature type="transmembrane region" description="Helical" evidence="2">
    <location>
        <begin position="269"/>
        <end position="289"/>
    </location>
</feature>
<dbReference type="PROSITE" id="PS50132">
    <property type="entry name" value="RGS"/>
    <property type="match status" value="1"/>
</dbReference>
<name>A0AAV8A5D8_9EUKA</name>
<protein>
    <submittedName>
        <fullName evidence="4">Regulator of g protein signaling</fullName>
    </submittedName>
</protein>
<dbReference type="Pfam" id="PF00615">
    <property type="entry name" value="RGS"/>
    <property type="match status" value="1"/>
</dbReference>
<keyword evidence="2" id="KW-0812">Transmembrane</keyword>
<feature type="transmembrane region" description="Helical" evidence="2">
    <location>
        <begin position="6"/>
        <end position="29"/>
    </location>
</feature>
<proteinExistence type="predicted"/>
<evidence type="ECO:0000256" key="1">
    <source>
        <dbReference type="SAM" id="MobiDB-lite"/>
    </source>
</evidence>
<feature type="compositionally biased region" description="Basic and acidic residues" evidence="1">
    <location>
        <begin position="210"/>
        <end position="240"/>
    </location>
</feature>
<comment type="caution">
    <text evidence="4">The sequence shown here is derived from an EMBL/GenBank/DDBJ whole genome shotgun (WGS) entry which is preliminary data.</text>
</comment>
<dbReference type="PRINTS" id="PR01301">
    <property type="entry name" value="RGSPROTEIN"/>
</dbReference>
<accession>A0AAV8A5D8</accession>
<dbReference type="PANTHER" id="PTHR10845">
    <property type="entry name" value="REGULATOR OF G PROTEIN SIGNALING"/>
    <property type="match status" value="1"/>
</dbReference>
<evidence type="ECO:0000256" key="2">
    <source>
        <dbReference type="SAM" id="Phobius"/>
    </source>
</evidence>
<evidence type="ECO:0000313" key="5">
    <source>
        <dbReference type="Proteomes" id="UP001146793"/>
    </source>
</evidence>
<evidence type="ECO:0000259" key="3">
    <source>
        <dbReference type="PROSITE" id="PS50132"/>
    </source>
</evidence>
<organism evidence="4 5">
    <name type="scientific">Anaeramoeba flamelloides</name>
    <dbReference type="NCBI Taxonomy" id="1746091"/>
    <lineage>
        <taxon>Eukaryota</taxon>
        <taxon>Metamonada</taxon>
        <taxon>Anaeramoebidae</taxon>
        <taxon>Anaeramoeba</taxon>
    </lineage>
</organism>
<gene>
    <name evidence="4" type="ORF">M0812_00703</name>
</gene>
<keyword evidence="2" id="KW-1133">Transmembrane helix</keyword>
<dbReference type="Gene3D" id="1.10.167.10">
    <property type="entry name" value="Regulator of G-protein Signalling 4, domain 2"/>
    <property type="match status" value="1"/>
</dbReference>
<sequence>MVLKQSNWVLYYGLVWVPLSCVFLWIFVLRSKKAPLIARNTFLTLFTESGGITLLVMWMMREPNKYEFLCAGYHFTLSISLPIYFGGILCFLWRFYFLFNFHKATHEEVKKNDYSLIGKQTRIKKLKFSSFIFLNKKKASNQTKNEDLDLDIINHIEDPLDELDSSDKEKNNSSSTSSNESKKREKKNETDEDTSEKSNRKYSQNEESEKENKDKENDTDKEKPNKEEKEKEQEKKKENQNETETETENDEGNINYYIKHKSRTTNRSIVIICITLFCFHLLLAIITWYSSEDYRDKEYGCTLKLSGIEKQMPTSTTIFFIIPMFLKFFFSVIIPIIFSYIKEYKFNVLDEEKLIEFQTILENPIPLEYFKKFCINDFCVENIMFWLSIREYINTEDEDKRLEMFDEYVDKFISNGARYQINISYTIKTEILNLPEENKGNIDVFNKAHKEIYNLMLRNTFIEFIGSAIWKEMIHTLKEDKQIQLINRYSTLV</sequence>